<feature type="region of interest" description="Disordered" evidence="1">
    <location>
        <begin position="1"/>
        <end position="49"/>
    </location>
</feature>
<evidence type="ECO:0000256" key="1">
    <source>
        <dbReference type="SAM" id="MobiDB-lite"/>
    </source>
</evidence>
<dbReference type="Proteomes" id="UP000653076">
    <property type="component" value="Unassembled WGS sequence"/>
</dbReference>
<proteinExistence type="predicted"/>
<organism evidence="2 3">
    <name type="scientific">Micromonospora qiuiae</name>
    <dbReference type="NCBI Taxonomy" id="502268"/>
    <lineage>
        <taxon>Bacteria</taxon>
        <taxon>Bacillati</taxon>
        <taxon>Actinomycetota</taxon>
        <taxon>Actinomycetes</taxon>
        <taxon>Micromonosporales</taxon>
        <taxon>Micromonosporaceae</taxon>
        <taxon>Micromonospora</taxon>
    </lineage>
</organism>
<gene>
    <name evidence="2" type="ORF">Vqi01_31530</name>
</gene>
<evidence type="ECO:0000313" key="2">
    <source>
        <dbReference type="EMBL" id="GIJ27991.1"/>
    </source>
</evidence>
<reference evidence="2 3" key="1">
    <citation type="submission" date="2021-01" db="EMBL/GenBank/DDBJ databases">
        <title>Whole genome shotgun sequence of Verrucosispora qiuiae NBRC 106684.</title>
        <authorList>
            <person name="Komaki H."/>
            <person name="Tamura T."/>
        </authorList>
    </citation>
    <scope>NUCLEOTIDE SEQUENCE [LARGE SCALE GENOMIC DNA]</scope>
    <source>
        <strain evidence="2 3">NBRC 106684</strain>
    </source>
</reference>
<dbReference type="EMBL" id="BOPC01000039">
    <property type="protein sequence ID" value="GIJ27991.1"/>
    <property type="molecule type" value="Genomic_DNA"/>
</dbReference>
<protein>
    <submittedName>
        <fullName evidence="2">Uncharacterized protein</fullName>
    </submittedName>
</protein>
<keyword evidence="3" id="KW-1185">Reference proteome</keyword>
<name>A0ABQ4JCT5_9ACTN</name>
<evidence type="ECO:0000313" key="3">
    <source>
        <dbReference type="Proteomes" id="UP000653076"/>
    </source>
</evidence>
<comment type="caution">
    <text evidence="2">The sequence shown here is derived from an EMBL/GenBank/DDBJ whole genome shotgun (WGS) entry which is preliminary data.</text>
</comment>
<accession>A0ABQ4JCT5</accession>
<sequence>MSSTGTECGRYGAHAKRPRPVDLARAAPTGAALKTDRNSAEQDGGGESDAGLVGLARGCWRTGGQVDRFTWWRADLYASRRASAAQAGWPGAAAFRLVLLPFQSGNK</sequence>